<dbReference type="AlphaFoldDB" id="A0A443J7S7"/>
<reference evidence="1 2" key="2">
    <citation type="submission" date="2019-01" db="EMBL/GenBank/DDBJ databases">
        <authorList>
            <person name="Li Y."/>
        </authorList>
    </citation>
    <scope>NUCLEOTIDE SEQUENCE [LARGE SCALE GENOMIC DNA]</scope>
    <source>
        <strain evidence="1 2">SK2B-1</strain>
    </source>
</reference>
<evidence type="ECO:0000313" key="1">
    <source>
        <dbReference type="EMBL" id="RWR16547.1"/>
    </source>
</evidence>
<dbReference type="RefSeq" id="WP_128186109.1">
    <property type="nucleotide sequence ID" value="NZ_JBHRSO010000033.1"/>
</dbReference>
<proteinExistence type="predicted"/>
<accession>A0A443J7S7</accession>
<organism evidence="1 2">
    <name type="scientific">Paenirhodobacter populi</name>
    <dbReference type="NCBI Taxonomy" id="2306993"/>
    <lineage>
        <taxon>Bacteria</taxon>
        <taxon>Pseudomonadati</taxon>
        <taxon>Pseudomonadota</taxon>
        <taxon>Alphaproteobacteria</taxon>
        <taxon>Rhodobacterales</taxon>
        <taxon>Rhodobacter group</taxon>
        <taxon>Paenirhodobacter</taxon>
    </lineage>
</organism>
<dbReference type="InterPro" id="IPR010775">
    <property type="entry name" value="DUF1365"/>
</dbReference>
<evidence type="ECO:0000313" key="2">
    <source>
        <dbReference type="Proteomes" id="UP000284476"/>
    </source>
</evidence>
<dbReference type="Pfam" id="PF07103">
    <property type="entry name" value="DUF1365"/>
    <property type="match status" value="1"/>
</dbReference>
<comment type="caution">
    <text evidence="1">The sequence shown here is derived from an EMBL/GenBank/DDBJ whole genome shotgun (WGS) entry which is preliminary data.</text>
</comment>
<protein>
    <submittedName>
        <fullName evidence="1">DUF1365 domain-containing protein</fullName>
    </submittedName>
</protein>
<dbReference type="PANTHER" id="PTHR33973">
    <property type="entry name" value="OS07G0153300 PROTEIN"/>
    <property type="match status" value="1"/>
</dbReference>
<dbReference type="PANTHER" id="PTHR33973:SF4">
    <property type="entry name" value="OS07G0153300 PROTEIN"/>
    <property type="match status" value="1"/>
</dbReference>
<name>A0A443J7S7_9RHOB</name>
<reference evidence="1 2" key="1">
    <citation type="submission" date="2019-01" db="EMBL/GenBank/DDBJ databases">
        <title>Sinorhodobacter populi sp. nov. isolated from the symptomatic bark tissue of Populus euramericana canker.</title>
        <authorList>
            <person name="Xu G."/>
        </authorList>
    </citation>
    <scope>NUCLEOTIDE SEQUENCE [LARGE SCALE GENOMIC DNA]</scope>
    <source>
        <strain evidence="1 2">SK2B-1</strain>
    </source>
</reference>
<sequence>MTGGLVSHLAAGGVFHLTSDVAHARRGAARHAFRYRVDYLLLAPEAVRPRGLFRLGRFGLFSFRPADHGGRRGTGTGASWAWEVLAQAGLSRDETMTMTLMAQPRFLGFWFNPVSFWMVLRGDDLLAVIAEVNNTFGQRHSYLCHRPRFAPIRARDRLRTDKAFHVSPFQDIAGSYEFRFSVSAADIVVGIRHIDRDEGLVATMRAKPRPLRQSGLLAAALRRPGGALRILSLIYWQALRLRLKGVVYRPLPPEPPEEISR</sequence>
<dbReference type="EMBL" id="SAUZ01000041">
    <property type="protein sequence ID" value="RWR16547.1"/>
    <property type="molecule type" value="Genomic_DNA"/>
</dbReference>
<gene>
    <name evidence="1" type="ORF">D2T30_21435</name>
</gene>
<dbReference type="Proteomes" id="UP000284476">
    <property type="component" value="Unassembled WGS sequence"/>
</dbReference>